<feature type="transmembrane region" description="Helical" evidence="1">
    <location>
        <begin position="76"/>
        <end position="100"/>
    </location>
</feature>
<accession>A0A4Q7Y2F8</accession>
<sequence>MLAGAGESDAVAPQAVAVNADPEIRRSLLVEEYKAIRAKSAEARNNQQTIMQWSLAVAGIVVAGVITGARDNSEEYRLAVAFVMCTAVPLILLCALAVWLSEVSRMLRAAQYLRARENAFADSLGGWPKSEGDYFANLPLVWESLLESSAAWKGKADLGYIAVIGMYTSLILGANAVGEWVLWNLDRRSPFFFWVSLGGTASTVVALFLLLGLAWSLRRRRLT</sequence>
<evidence type="ECO:0000313" key="2">
    <source>
        <dbReference type="EMBL" id="RZU30544.1"/>
    </source>
</evidence>
<comment type="caution">
    <text evidence="2">The sequence shown here is derived from an EMBL/GenBank/DDBJ whole genome shotgun (WGS) entry which is preliminary data.</text>
</comment>
<feature type="transmembrane region" description="Helical" evidence="1">
    <location>
        <begin position="50"/>
        <end position="70"/>
    </location>
</feature>
<keyword evidence="3" id="KW-1185">Reference proteome</keyword>
<feature type="transmembrane region" description="Helical" evidence="1">
    <location>
        <begin position="158"/>
        <end position="185"/>
    </location>
</feature>
<dbReference type="Proteomes" id="UP000292507">
    <property type="component" value="Unassembled WGS sequence"/>
</dbReference>
<evidence type="ECO:0000313" key="3">
    <source>
        <dbReference type="Proteomes" id="UP000292507"/>
    </source>
</evidence>
<evidence type="ECO:0000256" key="1">
    <source>
        <dbReference type="SAM" id="Phobius"/>
    </source>
</evidence>
<keyword evidence="1" id="KW-0812">Transmembrane</keyword>
<protein>
    <submittedName>
        <fullName evidence="2">Uncharacterized protein</fullName>
    </submittedName>
</protein>
<organism evidence="2 3">
    <name type="scientific">Blastococcus saxobsidens</name>
    <dbReference type="NCBI Taxonomy" id="138336"/>
    <lineage>
        <taxon>Bacteria</taxon>
        <taxon>Bacillati</taxon>
        <taxon>Actinomycetota</taxon>
        <taxon>Actinomycetes</taxon>
        <taxon>Geodermatophilales</taxon>
        <taxon>Geodermatophilaceae</taxon>
        <taxon>Blastococcus</taxon>
    </lineage>
</organism>
<keyword evidence="1" id="KW-0472">Membrane</keyword>
<name>A0A4Q7Y2F8_9ACTN</name>
<keyword evidence="1" id="KW-1133">Transmembrane helix</keyword>
<dbReference type="AlphaFoldDB" id="A0A4Q7Y2F8"/>
<feature type="transmembrane region" description="Helical" evidence="1">
    <location>
        <begin position="191"/>
        <end position="217"/>
    </location>
</feature>
<proteinExistence type="predicted"/>
<reference evidence="2 3" key="1">
    <citation type="submission" date="2019-02" db="EMBL/GenBank/DDBJ databases">
        <title>Sequencing the genomes of 1000 actinobacteria strains.</title>
        <authorList>
            <person name="Klenk H.-P."/>
        </authorList>
    </citation>
    <scope>NUCLEOTIDE SEQUENCE [LARGE SCALE GENOMIC DNA]</scope>
    <source>
        <strain evidence="2 3">DSM 44509</strain>
    </source>
</reference>
<dbReference type="EMBL" id="SHKV01000001">
    <property type="protein sequence ID" value="RZU30544.1"/>
    <property type="molecule type" value="Genomic_DNA"/>
</dbReference>
<gene>
    <name evidence="2" type="ORF">BKA19_0162</name>
</gene>